<evidence type="ECO:0000313" key="1">
    <source>
        <dbReference type="EMBL" id="BCN32055.1"/>
    </source>
</evidence>
<dbReference type="RefSeq" id="WP_271713136.1">
    <property type="nucleotide sequence ID" value="NZ_AP024169.1"/>
</dbReference>
<dbReference type="InterPro" id="IPR011050">
    <property type="entry name" value="Pectin_lyase_fold/virulence"/>
</dbReference>
<accession>A0A7R7ENE4</accession>
<dbReference type="AlphaFoldDB" id="A0A7R7ENE4"/>
<dbReference type="SUPFAM" id="SSF51126">
    <property type="entry name" value="Pectin lyase-like"/>
    <property type="match status" value="1"/>
</dbReference>
<sequence>MKRLIKKKELKSTYQEKLFQHDLYEKVRFQKKSSLTKAFILTTFLLTFLLIATTSKNVSAATVESDETVNGVRQYVISPGGEDDYKIIERCLSSNGDSGVNITLMPGTYNLIYSLKVFNNTTITATGATIIQTADGKGLLINARYAGSKYGEGTSGYTSCENITIDGGTWIGTYKPDTTKTFKDTGYYVGYSSIMFMHGKNITVKNASFKHNYNGHFIEFAGINNGKIINCNLNMSDSIYVGEPNNEAIQIDNTYAQANSPVGSPWDDTACQNITIQGCNIKYVRGIGTNRIGNSPFVNIKVLYNTIVTTKGEGVNAYDIKGFTADHNTIKVTHKKDDYTSVGLYLGLSSKMSNWGTYSTMISNNKITGYSAGLKIVGFNGATFNKITLKNNTFMSTKDLKSALVLAYSGKQILQLINVNNILKKVN</sequence>
<evidence type="ECO:0008006" key="3">
    <source>
        <dbReference type="Google" id="ProtNLM"/>
    </source>
</evidence>
<dbReference type="EMBL" id="AP024169">
    <property type="protein sequence ID" value="BCN32055.1"/>
    <property type="molecule type" value="Genomic_DNA"/>
</dbReference>
<name>A0A7R7ENE4_9FIRM</name>
<proteinExistence type="predicted"/>
<dbReference type="Proteomes" id="UP000595897">
    <property type="component" value="Chromosome"/>
</dbReference>
<evidence type="ECO:0000313" key="2">
    <source>
        <dbReference type="Proteomes" id="UP000595897"/>
    </source>
</evidence>
<protein>
    <recommendedName>
        <fullName evidence="3">Right handed beta helix domain-containing protein</fullName>
    </recommendedName>
</protein>
<dbReference type="InterPro" id="IPR012334">
    <property type="entry name" value="Pectin_lyas_fold"/>
</dbReference>
<dbReference type="KEGG" id="ahb:bsdtb5_33500"/>
<organism evidence="1 2">
    <name type="scientific">Anaeromicropila herbilytica</name>
    <dbReference type="NCBI Taxonomy" id="2785025"/>
    <lineage>
        <taxon>Bacteria</taxon>
        <taxon>Bacillati</taxon>
        <taxon>Bacillota</taxon>
        <taxon>Clostridia</taxon>
        <taxon>Lachnospirales</taxon>
        <taxon>Lachnospiraceae</taxon>
        <taxon>Anaeromicropila</taxon>
    </lineage>
</organism>
<keyword evidence="2" id="KW-1185">Reference proteome</keyword>
<gene>
    <name evidence="1" type="ORF">bsdtb5_33500</name>
</gene>
<reference evidence="1 2" key="1">
    <citation type="submission" date="2020-11" db="EMBL/GenBank/DDBJ databases">
        <title>Draft genome sequencing of a Lachnospiraceae strain isolated from anoxic soil subjected to BSD treatment.</title>
        <authorList>
            <person name="Uek A."/>
            <person name="Tonouchi A."/>
        </authorList>
    </citation>
    <scope>NUCLEOTIDE SEQUENCE [LARGE SCALE GENOMIC DNA]</scope>
    <source>
        <strain evidence="1 2">TB5</strain>
    </source>
</reference>
<dbReference type="Gene3D" id="2.160.20.10">
    <property type="entry name" value="Single-stranded right-handed beta-helix, Pectin lyase-like"/>
    <property type="match status" value="1"/>
</dbReference>